<dbReference type="InterPro" id="IPR050202">
    <property type="entry name" value="Cyt/Deoxycyt_deaminase"/>
</dbReference>
<organism evidence="11">
    <name type="scientific">marine metagenome</name>
    <dbReference type="NCBI Taxonomy" id="408172"/>
    <lineage>
        <taxon>unclassified sequences</taxon>
        <taxon>metagenomes</taxon>
        <taxon>ecological metagenomes</taxon>
    </lineage>
</organism>
<dbReference type="PANTHER" id="PTHR11644:SF2">
    <property type="entry name" value="CYTIDINE DEAMINASE"/>
    <property type="match status" value="1"/>
</dbReference>
<dbReference type="PROSITE" id="PS00903">
    <property type="entry name" value="CYT_DCMP_DEAMINASES_1"/>
    <property type="match status" value="1"/>
</dbReference>
<dbReference type="GO" id="GO:0072527">
    <property type="term" value="P:pyrimidine-containing compound metabolic process"/>
    <property type="evidence" value="ECO:0007669"/>
    <property type="project" value="UniProtKB-ARBA"/>
</dbReference>
<dbReference type="InterPro" id="IPR002125">
    <property type="entry name" value="CMP_dCMP_dom"/>
</dbReference>
<dbReference type="PROSITE" id="PS51747">
    <property type="entry name" value="CYT_DCMP_DEAMINASES_2"/>
    <property type="match status" value="1"/>
</dbReference>
<evidence type="ECO:0000256" key="7">
    <source>
        <dbReference type="ARBA" id="ARBA00022833"/>
    </source>
</evidence>
<dbReference type="GO" id="GO:0005829">
    <property type="term" value="C:cytosol"/>
    <property type="evidence" value="ECO:0007669"/>
    <property type="project" value="TreeGrafter"/>
</dbReference>
<protein>
    <recommendedName>
        <fullName evidence="4">cytidine deaminase</fullName>
        <ecNumber evidence="4">3.5.4.5</ecNumber>
    </recommendedName>
    <alternativeName>
        <fullName evidence="8">Cytidine aminohydrolase</fullName>
    </alternativeName>
</protein>
<dbReference type="FunFam" id="3.40.140.10:FF:000008">
    <property type="entry name" value="Cytidine deaminase"/>
    <property type="match status" value="1"/>
</dbReference>
<dbReference type="EMBL" id="UINC01022484">
    <property type="protein sequence ID" value="SVA92195.1"/>
    <property type="molecule type" value="Genomic_DNA"/>
</dbReference>
<reference evidence="11" key="1">
    <citation type="submission" date="2018-05" db="EMBL/GenBank/DDBJ databases">
        <authorList>
            <person name="Lanie J.A."/>
            <person name="Ng W.-L."/>
            <person name="Kazmierczak K.M."/>
            <person name="Andrzejewski T.M."/>
            <person name="Davidsen T.M."/>
            <person name="Wayne K.J."/>
            <person name="Tettelin H."/>
            <person name="Glass J.I."/>
            <person name="Rusch D."/>
            <person name="Podicherti R."/>
            <person name="Tsui H.-C.T."/>
            <person name="Winkler M.E."/>
        </authorList>
    </citation>
    <scope>NUCLEOTIDE SEQUENCE</scope>
</reference>
<dbReference type="SUPFAM" id="SSF53927">
    <property type="entry name" value="Cytidine deaminase-like"/>
    <property type="match status" value="1"/>
</dbReference>
<dbReference type="AlphaFoldDB" id="A0A381ZSE0"/>
<comment type="catalytic activity">
    <reaction evidence="9">
        <text>cytidine + H2O + H(+) = uridine + NH4(+)</text>
        <dbReference type="Rhea" id="RHEA:16069"/>
        <dbReference type="ChEBI" id="CHEBI:15377"/>
        <dbReference type="ChEBI" id="CHEBI:15378"/>
        <dbReference type="ChEBI" id="CHEBI:16704"/>
        <dbReference type="ChEBI" id="CHEBI:17562"/>
        <dbReference type="ChEBI" id="CHEBI:28938"/>
        <dbReference type="EC" id="3.5.4.5"/>
    </reaction>
</comment>
<dbReference type="PANTHER" id="PTHR11644">
    <property type="entry name" value="CYTIDINE DEAMINASE"/>
    <property type="match status" value="1"/>
</dbReference>
<accession>A0A381ZSE0</accession>
<sequence>MNQEKLIRIAKKMREKSYAPFSKYTVGASVETEDGTIIGGCNVESASYGLTCCAERIALYNTVSQGFLKFKAIAVASENGGFPCGACRQVIWELCGDIPILIIDNENKIRETSSRTLLPDAFDKYKLT</sequence>
<dbReference type="GO" id="GO:0004126">
    <property type="term" value="F:cytidine deaminase activity"/>
    <property type="evidence" value="ECO:0007669"/>
    <property type="project" value="UniProtKB-EC"/>
</dbReference>
<feature type="domain" description="CMP/dCMP-type deaminase" evidence="10">
    <location>
        <begin position="1"/>
        <end position="125"/>
    </location>
</feature>
<evidence type="ECO:0000256" key="5">
    <source>
        <dbReference type="ARBA" id="ARBA00022723"/>
    </source>
</evidence>
<dbReference type="GO" id="GO:0008270">
    <property type="term" value="F:zinc ion binding"/>
    <property type="evidence" value="ECO:0007669"/>
    <property type="project" value="InterPro"/>
</dbReference>
<name>A0A381ZSE0_9ZZZZ</name>
<dbReference type="GO" id="GO:0042802">
    <property type="term" value="F:identical protein binding"/>
    <property type="evidence" value="ECO:0007669"/>
    <property type="project" value="UniProtKB-ARBA"/>
</dbReference>
<evidence type="ECO:0000256" key="2">
    <source>
        <dbReference type="ARBA" id="ARBA00003949"/>
    </source>
</evidence>
<dbReference type="InterPro" id="IPR016192">
    <property type="entry name" value="APOBEC/CMP_deaminase_Zn-bd"/>
</dbReference>
<evidence type="ECO:0000256" key="3">
    <source>
        <dbReference type="ARBA" id="ARBA00006576"/>
    </source>
</evidence>
<dbReference type="EC" id="3.5.4.5" evidence="4"/>
<proteinExistence type="inferred from homology"/>
<dbReference type="InterPro" id="IPR006262">
    <property type="entry name" value="Cyt_deam_tetra"/>
</dbReference>
<evidence type="ECO:0000313" key="11">
    <source>
        <dbReference type="EMBL" id="SVA92195.1"/>
    </source>
</evidence>
<dbReference type="GO" id="GO:0055086">
    <property type="term" value="P:nucleobase-containing small molecule metabolic process"/>
    <property type="evidence" value="ECO:0007669"/>
    <property type="project" value="UniProtKB-ARBA"/>
</dbReference>
<comment type="similarity">
    <text evidence="3">Belongs to the cytidine and deoxycytidylate deaminase family.</text>
</comment>
<evidence type="ECO:0000259" key="10">
    <source>
        <dbReference type="PROSITE" id="PS51747"/>
    </source>
</evidence>
<evidence type="ECO:0000256" key="9">
    <source>
        <dbReference type="ARBA" id="ARBA00049558"/>
    </source>
</evidence>
<keyword evidence="6" id="KW-0378">Hydrolase</keyword>
<keyword evidence="5" id="KW-0479">Metal-binding</keyword>
<dbReference type="NCBIfam" id="TIGR01354">
    <property type="entry name" value="cyt_deam_tetra"/>
    <property type="match status" value="1"/>
</dbReference>
<dbReference type="Pfam" id="PF00383">
    <property type="entry name" value="dCMP_cyt_deam_1"/>
    <property type="match status" value="1"/>
</dbReference>
<keyword evidence="7" id="KW-0862">Zinc</keyword>
<comment type="function">
    <text evidence="2">This enzyme scavenges exogenous and endogenous cytidine and 2'-deoxycytidine for UMP synthesis.</text>
</comment>
<dbReference type="NCBIfam" id="NF004064">
    <property type="entry name" value="PRK05578.1"/>
    <property type="match status" value="1"/>
</dbReference>
<evidence type="ECO:0000256" key="6">
    <source>
        <dbReference type="ARBA" id="ARBA00022801"/>
    </source>
</evidence>
<comment type="cofactor">
    <cofactor evidence="1">
        <name>Zn(2+)</name>
        <dbReference type="ChEBI" id="CHEBI:29105"/>
    </cofactor>
</comment>
<evidence type="ECO:0000256" key="1">
    <source>
        <dbReference type="ARBA" id="ARBA00001947"/>
    </source>
</evidence>
<dbReference type="CDD" id="cd01283">
    <property type="entry name" value="cytidine_deaminase"/>
    <property type="match status" value="1"/>
</dbReference>
<gene>
    <name evidence="11" type="ORF">METZ01_LOCUS145049</name>
</gene>
<evidence type="ECO:0000256" key="8">
    <source>
        <dbReference type="ARBA" id="ARBA00032005"/>
    </source>
</evidence>
<dbReference type="InterPro" id="IPR016193">
    <property type="entry name" value="Cytidine_deaminase-like"/>
</dbReference>
<evidence type="ECO:0000256" key="4">
    <source>
        <dbReference type="ARBA" id="ARBA00012783"/>
    </source>
</evidence>
<dbReference type="Gene3D" id="3.40.140.10">
    <property type="entry name" value="Cytidine Deaminase, domain 2"/>
    <property type="match status" value="1"/>
</dbReference>